<keyword evidence="2" id="KW-1185">Reference proteome</keyword>
<feature type="non-terminal residue" evidence="1">
    <location>
        <position position="1"/>
    </location>
</feature>
<name>A0A9P7ART0_9AGAM</name>
<protein>
    <submittedName>
        <fullName evidence="1">Uncharacterized protein</fullName>
    </submittedName>
</protein>
<dbReference type="AlphaFoldDB" id="A0A9P7ART0"/>
<dbReference type="OrthoDB" id="3040430at2759"/>
<organism evidence="1 2">
    <name type="scientific">Suillus plorans</name>
    <dbReference type="NCBI Taxonomy" id="116603"/>
    <lineage>
        <taxon>Eukaryota</taxon>
        <taxon>Fungi</taxon>
        <taxon>Dikarya</taxon>
        <taxon>Basidiomycota</taxon>
        <taxon>Agaricomycotina</taxon>
        <taxon>Agaricomycetes</taxon>
        <taxon>Agaricomycetidae</taxon>
        <taxon>Boletales</taxon>
        <taxon>Suillineae</taxon>
        <taxon>Suillaceae</taxon>
        <taxon>Suillus</taxon>
    </lineage>
</organism>
<dbReference type="RefSeq" id="XP_041160353.1">
    <property type="nucleotide sequence ID" value="XM_041296175.1"/>
</dbReference>
<sequence length="65" mass="6984">APFAGGQADGLSLWQNLPINSEIHPLKAFAVTILSIVGHAGEVERTFSDLGTTQSARRCNLQLKH</sequence>
<accession>A0A9P7ART0</accession>
<gene>
    <name evidence="1" type="ORF">HD556DRAFT_1191078</name>
</gene>
<dbReference type="Proteomes" id="UP000719766">
    <property type="component" value="Unassembled WGS sequence"/>
</dbReference>
<evidence type="ECO:0000313" key="2">
    <source>
        <dbReference type="Proteomes" id="UP000719766"/>
    </source>
</evidence>
<dbReference type="EMBL" id="JABBWE010000027">
    <property type="protein sequence ID" value="KAG1794125.1"/>
    <property type="molecule type" value="Genomic_DNA"/>
</dbReference>
<evidence type="ECO:0000313" key="1">
    <source>
        <dbReference type="EMBL" id="KAG1794125.1"/>
    </source>
</evidence>
<feature type="non-terminal residue" evidence="1">
    <location>
        <position position="65"/>
    </location>
</feature>
<reference evidence="1" key="1">
    <citation type="journal article" date="2020" name="New Phytol.">
        <title>Comparative genomics reveals dynamic genome evolution in host specialist ectomycorrhizal fungi.</title>
        <authorList>
            <person name="Lofgren L.A."/>
            <person name="Nguyen N.H."/>
            <person name="Vilgalys R."/>
            <person name="Ruytinx J."/>
            <person name="Liao H.L."/>
            <person name="Branco S."/>
            <person name="Kuo A."/>
            <person name="LaButti K."/>
            <person name="Lipzen A."/>
            <person name="Andreopoulos W."/>
            <person name="Pangilinan J."/>
            <person name="Riley R."/>
            <person name="Hundley H."/>
            <person name="Na H."/>
            <person name="Barry K."/>
            <person name="Grigoriev I.V."/>
            <person name="Stajich J.E."/>
            <person name="Kennedy P.G."/>
        </authorList>
    </citation>
    <scope>NUCLEOTIDE SEQUENCE</scope>
    <source>
        <strain evidence="1">S12</strain>
    </source>
</reference>
<comment type="caution">
    <text evidence="1">The sequence shown here is derived from an EMBL/GenBank/DDBJ whole genome shotgun (WGS) entry which is preliminary data.</text>
</comment>
<proteinExistence type="predicted"/>
<dbReference type="GeneID" id="64589939"/>